<evidence type="ECO:0000313" key="3">
    <source>
        <dbReference type="EMBL" id="CAE0645639.1"/>
    </source>
</evidence>
<reference evidence="3" key="1">
    <citation type="submission" date="2021-01" db="EMBL/GenBank/DDBJ databases">
        <authorList>
            <person name="Corre E."/>
            <person name="Pelletier E."/>
            <person name="Niang G."/>
            <person name="Scheremetjew M."/>
            <person name="Finn R."/>
            <person name="Kale V."/>
            <person name="Holt S."/>
            <person name="Cochrane G."/>
            <person name="Meng A."/>
            <person name="Brown T."/>
            <person name="Cohen L."/>
        </authorList>
    </citation>
    <scope>NUCLEOTIDE SEQUENCE</scope>
    <source>
        <strain evidence="3">CCCM811</strain>
    </source>
</reference>
<dbReference type="Gene3D" id="1.10.238.10">
    <property type="entry name" value="EF-hand"/>
    <property type="match status" value="1"/>
</dbReference>
<feature type="domain" description="EF-hand" evidence="2">
    <location>
        <begin position="1"/>
        <end position="25"/>
    </location>
</feature>
<dbReference type="PROSITE" id="PS00018">
    <property type="entry name" value="EF_HAND_1"/>
    <property type="match status" value="1"/>
</dbReference>
<evidence type="ECO:0000259" key="2">
    <source>
        <dbReference type="PROSITE" id="PS50222"/>
    </source>
</evidence>
<keyword evidence="1" id="KW-0106">Calcium</keyword>
<accession>A0A7S3YA23</accession>
<sequence>MYDKDKNGLISRQEFVDFIVESNRSHSDDEYLVRICDAINAFRKLDASPVDLRGISKELKKCEDRFEMVEKLWDAMDDDGTGIVDYDQFDAHISQVAKVDTKALFKGYDIDRTGFVSKEHFINRFLARNQNMGDYKFREKVRDIVYKFRKVHHIPHE</sequence>
<dbReference type="SMART" id="SM00054">
    <property type="entry name" value="EFh"/>
    <property type="match status" value="3"/>
</dbReference>
<dbReference type="InterPro" id="IPR002048">
    <property type="entry name" value="EF_hand_dom"/>
</dbReference>
<evidence type="ECO:0000256" key="1">
    <source>
        <dbReference type="ARBA" id="ARBA00022837"/>
    </source>
</evidence>
<dbReference type="InterPro" id="IPR011992">
    <property type="entry name" value="EF-hand-dom_pair"/>
</dbReference>
<dbReference type="InterPro" id="IPR018247">
    <property type="entry name" value="EF_Hand_1_Ca_BS"/>
</dbReference>
<gene>
    <name evidence="3" type="ORF">LGLO00237_LOCUS1370</name>
</gene>
<dbReference type="GO" id="GO:0005509">
    <property type="term" value="F:calcium ion binding"/>
    <property type="evidence" value="ECO:0007669"/>
    <property type="project" value="InterPro"/>
</dbReference>
<feature type="domain" description="EF-hand" evidence="2">
    <location>
        <begin position="64"/>
        <end position="99"/>
    </location>
</feature>
<organism evidence="3">
    <name type="scientific">Lotharella globosa</name>
    <dbReference type="NCBI Taxonomy" id="91324"/>
    <lineage>
        <taxon>Eukaryota</taxon>
        <taxon>Sar</taxon>
        <taxon>Rhizaria</taxon>
        <taxon>Cercozoa</taxon>
        <taxon>Chlorarachniophyceae</taxon>
        <taxon>Lotharella</taxon>
    </lineage>
</organism>
<dbReference type="PROSITE" id="PS50222">
    <property type="entry name" value="EF_HAND_2"/>
    <property type="match status" value="2"/>
</dbReference>
<protein>
    <recommendedName>
        <fullName evidence="2">EF-hand domain-containing protein</fullName>
    </recommendedName>
</protein>
<name>A0A7S3YA23_9EUKA</name>
<dbReference type="EMBL" id="HBIV01001995">
    <property type="protein sequence ID" value="CAE0645639.1"/>
    <property type="molecule type" value="Transcribed_RNA"/>
</dbReference>
<dbReference type="SUPFAM" id="SSF47473">
    <property type="entry name" value="EF-hand"/>
    <property type="match status" value="1"/>
</dbReference>
<dbReference type="AlphaFoldDB" id="A0A7S3YA23"/>
<proteinExistence type="predicted"/>